<dbReference type="GO" id="GO:0061799">
    <property type="term" value="F:cyclic pyranopterin monophosphate synthase activity"/>
    <property type="evidence" value="ECO:0007669"/>
    <property type="project" value="TreeGrafter"/>
</dbReference>
<evidence type="ECO:0000256" key="1">
    <source>
        <dbReference type="ARBA" id="ARBA00001966"/>
    </source>
</evidence>
<dbReference type="Proteomes" id="UP000580250">
    <property type="component" value="Unassembled WGS sequence"/>
</dbReference>
<keyword evidence="6" id="KW-0408">Iron</keyword>
<name>A0A6V7UTZ3_MELEN</name>
<evidence type="ECO:0000259" key="9">
    <source>
        <dbReference type="PROSITE" id="PS51918"/>
    </source>
</evidence>
<keyword evidence="7" id="KW-0411">Iron-sulfur</keyword>
<evidence type="ECO:0000256" key="4">
    <source>
        <dbReference type="ARBA" id="ARBA00022691"/>
    </source>
</evidence>
<dbReference type="PROSITE" id="PS01305">
    <property type="entry name" value="MOAA_NIFB_PQQE"/>
    <property type="match status" value="1"/>
</dbReference>
<gene>
    <name evidence="10" type="ORF">MENT_LOCUS17269</name>
</gene>
<proteinExistence type="predicted"/>
<dbReference type="EMBL" id="CAJEWN010000111">
    <property type="protein sequence ID" value="CAD2165587.1"/>
    <property type="molecule type" value="Genomic_DNA"/>
</dbReference>
<dbReference type="PANTHER" id="PTHR22960">
    <property type="entry name" value="MOLYBDOPTERIN COFACTOR SYNTHESIS PROTEIN A"/>
    <property type="match status" value="1"/>
</dbReference>
<dbReference type="SFLD" id="SFLDG01067">
    <property type="entry name" value="SPASM/twitch_domain_containing"/>
    <property type="match status" value="1"/>
</dbReference>
<dbReference type="GO" id="GO:0051539">
    <property type="term" value="F:4 iron, 4 sulfur cluster binding"/>
    <property type="evidence" value="ECO:0007669"/>
    <property type="project" value="UniProtKB-KW"/>
</dbReference>
<evidence type="ECO:0000256" key="5">
    <source>
        <dbReference type="ARBA" id="ARBA00022723"/>
    </source>
</evidence>
<dbReference type="PANTHER" id="PTHR22960:SF0">
    <property type="entry name" value="MOLYBDENUM COFACTOR BIOSYNTHESIS PROTEIN 1"/>
    <property type="match status" value="1"/>
</dbReference>
<comment type="caution">
    <text evidence="10">The sequence shown here is derived from an EMBL/GenBank/DDBJ whole genome shotgun (WGS) entry which is preliminary data.</text>
</comment>
<accession>A0A6V7UTZ3</accession>
<feature type="domain" description="Radical SAM core" evidence="9">
    <location>
        <begin position="54"/>
        <end position="130"/>
    </location>
</feature>
<dbReference type="InterPro" id="IPR007197">
    <property type="entry name" value="rSAM"/>
</dbReference>
<dbReference type="GO" id="GO:0061798">
    <property type="term" value="F:GTP 3',8'-cyclase activity"/>
    <property type="evidence" value="ECO:0007669"/>
    <property type="project" value="TreeGrafter"/>
</dbReference>
<evidence type="ECO:0000256" key="3">
    <source>
        <dbReference type="ARBA" id="ARBA00022485"/>
    </source>
</evidence>
<reference evidence="10 11" key="1">
    <citation type="submission" date="2020-08" db="EMBL/GenBank/DDBJ databases">
        <authorList>
            <person name="Koutsovoulos G."/>
            <person name="Danchin GJ E."/>
        </authorList>
    </citation>
    <scope>NUCLEOTIDE SEQUENCE [LARGE SCALE GENOMIC DNA]</scope>
</reference>
<dbReference type="GO" id="GO:0006777">
    <property type="term" value="P:Mo-molybdopterin cofactor biosynthetic process"/>
    <property type="evidence" value="ECO:0007669"/>
    <property type="project" value="UniProtKB-KW"/>
</dbReference>
<dbReference type="Gene3D" id="3.20.20.70">
    <property type="entry name" value="Aldolase class I"/>
    <property type="match status" value="1"/>
</dbReference>
<dbReference type="PROSITE" id="PS51918">
    <property type="entry name" value="RADICAL_SAM"/>
    <property type="match status" value="1"/>
</dbReference>
<sequence length="130" mass="15222">MLNNKKILFFVNNQIFKLINNNNLKFQYKNFSTSKLIKNEVKQNFKENSSLIDSFGRFHNYLRISIVEKCNLRCKYCMPEEGVKLTPSSDQLTKEEIIRLAKLFAFEGVNKIRLTGGEPTIRKDLVEIVK</sequence>
<dbReference type="InterPro" id="IPR000385">
    <property type="entry name" value="MoaA_NifB_PqqE_Fe-S-bd_CS"/>
</dbReference>
<evidence type="ECO:0000313" key="10">
    <source>
        <dbReference type="EMBL" id="CAD2165587.1"/>
    </source>
</evidence>
<dbReference type="SUPFAM" id="SSF102114">
    <property type="entry name" value="Radical SAM enzymes"/>
    <property type="match status" value="1"/>
</dbReference>
<protein>
    <recommendedName>
        <fullName evidence="9">Radical SAM core domain-containing protein</fullName>
    </recommendedName>
</protein>
<keyword evidence="5" id="KW-0479">Metal-binding</keyword>
<keyword evidence="3" id="KW-0004">4Fe-4S</keyword>
<dbReference type="AlphaFoldDB" id="A0A6V7UTZ3"/>
<organism evidence="10 11">
    <name type="scientific">Meloidogyne enterolobii</name>
    <name type="common">Root-knot nematode worm</name>
    <name type="synonym">Meloidogyne mayaguensis</name>
    <dbReference type="NCBI Taxonomy" id="390850"/>
    <lineage>
        <taxon>Eukaryota</taxon>
        <taxon>Metazoa</taxon>
        <taxon>Ecdysozoa</taxon>
        <taxon>Nematoda</taxon>
        <taxon>Chromadorea</taxon>
        <taxon>Rhabditida</taxon>
        <taxon>Tylenchina</taxon>
        <taxon>Tylenchomorpha</taxon>
        <taxon>Tylenchoidea</taxon>
        <taxon>Meloidogynidae</taxon>
        <taxon>Meloidogyninae</taxon>
        <taxon>Meloidogyne</taxon>
    </lineage>
</organism>
<dbReference type="InterPro" id="IPR013785">
    <property type="entry name" value="Aldolase_TIM"/>
</dbReference>
<evidence type="ECO:0000256" key="2">
    <source>
        <dbReference type="ARBA" id="ARBA00005046"/>
    </source>
</evidence>
<keyword evidence="4" id="KW-0949">S-adenosyl-L-methionine</keyword>
<dbReference type="InterPro" id="IPR050105">
    <property type="entry name" value="MoCo_biosynth_MoaA/MoaC"/>
</dbReference>
<comment type="cofactor">
    <cofactor evidence="1">
        <name>[4Fe-4S] cluster</name>
        <dbReference type="ChEBI" id="CHEBI:49883"/>
    </cofactor>
</comment>
<dbReference type="GO" id="GO:0046872">
    <property type="term" value="F:metal ion binding"/>
    <property type="evidence" value="ECO:0007669"/>
    <property type="project" value="UniProtKB-KW"/>
</dbReference>
<evidence type="ECO:0000313" key="11">
    <source>
        <dbReference type="Proteomes" id="UP000580250"/>
    </source>
</evidence>
<comment type="pathway">
    <text evidence="2">Cofactor biosynthesis; molybdopterin biosynthesis.</text>
</comment>
<dbReference type="OrthoDB" id="429626at2759"/>
<evidence type="ECO:0000256" key="8">
    <source>
        <dbReference type="ARBA" id="ARBA00023150"/>
    </source>
</evidence>
<dbReference type="CDD" id="cd01335">
    <property type="entry name" value="Radical_SAM"/>
    <property type="match status" value="1"/>
</dbReference>
<keyword evidence="8" id="KW-0501">Molybdenum cofactor biosynthesis</keyword>
<dbReference type="SFLD" id="SFLDS00029">
    <property type="entry name" value="Radical_SAM"/>
    <property type="match status" value="1"/>
</dbReference>
<evidence type="ECO:0000256" key="7">
    <source>
        <dbReference type="ARBA" id="ARBA00023014"/>
    </source>
</evidence>
<dbReference type="Pfam" id="PF04055">
    <property type="entry name" value="Radical_SAM"/>
    <property type="match status" value="1"/>
</dbReference>
<dbReference type="InterPro" id="IPR058240">
    <property type="entry name" value="rSAM_sf"/>
</dbReference>
<evidence type="ECO:0000256" key="6">
    <source>
        <dbReference type="ARBA" id="ARBA00023004"/>
    </source>
</evidence>